<keyword evidence="12 14" id="KW-0464">Manganese</keyword>
<feature type="binding site" evidence="14">
    <location>
        <position position="27"/>
    </location>
    <ligand>
        <name>Mg(2+)</name>
        <dbReference type="ChEBI" id="CHEBI:18420"/>
        <label>2</label>
    </ligand>
</feature>
<dbReference type="PANTHER" id="PTHR21327">
    <property type="entry name" value="GTP CYCLOHYDROLASE II-RELATED"/>
    <property type="match status" value="1"/>
</dbReference>
<comment type="subunit">
    <text evidence="14">Homodimer.</text>
</comment>
<evidence type="ECO:0000256" key="10">
    <source>
        <dbReference type="ARBA" id="ARBA00022723"/>
    </source>
</evidence>
<evidence type="ECO:0000256" key="14">
    <source>
        <dbReference type="HAMAP-Rule" id="MF_00180"/>
    </source>
</evidence>
<evidence type="ECO:0000256" key="7">
    <source>
        <dbReference type="ARBA" id="ARBA00012153"/>
    </source>
</evidence>
<comment type="pathway">
    <text evidence="4 14">Cofactor biosynthesis; riboflavin biosynthesis; 2-hydroxy-3-oxobutyl phosphate from D-ribulose 5-phosphate: step 1/1.</text>
</comment>
<reference evidence="16" key="1">
    <citation type="submission" date="2022-08" db="EMBL/GenBank/DDBJ databases">
        <authorList>
            <person name="Dzunkova M."/>
            <person name="La Clair J."/>
            <person name="Tyml T."/>
            <person name="Doud D."/>
            <person name="Schulz F."/>
            <person name="Piquer S."/>
            <person name="Porcel Sanchis D."/>
            <person name="Osborn A."/>
            <person name="Robinson D."/>
            <person name="Louie K.B."/>
            <person name="Bowen B.P."/>
            <person name="Bowers R."/>
            <person name="Lee J."/>
            <person name="Arnau Llombart V."/>
            <person name="Diaz Villanueva W."/>
            <person name="Gosliner T."/>
            <person name="Northen T."/>
            <person name="Cheng J.-F."/>
            <person name="Burkart M.D."/>
            <person name="Woyke T."/>
        </authorList>
    </citation>
    <scope>NUCLEOTIDE SEQUENCE</scope>
    <source>
        <strain evidence="16">Df01</strain>
    </source>
</reference>
<comment type="caution">
    <text evidence="16">The sequence shown here is derived from an EMBL/GenBank/DDBJ whole genome shotgun (WGS) entry which is preliminary data.</text>
</comment>
<protein>
    <recommendedName>
        <fullName evidence="8 14">3,4-dihydroxy-2-butanone 4-phosphate synthase</fullName>
        <shortName evidence="14">DHBP synthase</shortName>
        <ecNumber evidence="7 14">4.1.99.12</ecNumber>
    </recommendedName>
</protein>
<evidence type="ECO:0000256" key="11">
    <source>
        <dbReference type="ARBA" id="ARBA00022842"/>
    </source>
</evidence>
<comment type="cofactor">
    <cofactor evidence="2">
        <name>Mn(2+)</name>
        <dbReference type="ChEBI" id="CHEBI:29035"/>
    </cofactor>
</comment>
<comment type="cofactor">
    <cofactor evidence="14">
        <name>Mg(2+)</name>
        <dbReference type="ChEBI" id="CHEBI:18420"/>
    </cofactor>
    <cofactor evidence="14">
        <name>Mn(2+)</name>
        <dbReference type="ChEBI" id="CHEBI:29035"/>
    </cofactor>
    <text evidence="14">Binds 2 divalent metal cations per subunit. Magnesium or manganese.</text>
</comment>
<dbReference type="SUPFAM" id="SSF55821">
    <property type="entry name" value="YrdC/RibB"/>
    <property type="match status" value="1"/>
</dbReference>
<dbReference type="SUPFAM" id="SSF142695">
    <property type="entry name" value="RibA-like"/>
    <property type="match status" value="1"/>
</dbReference>
<dbReference type="HAMAP" id="MF_00180">
    <property type="entry name" value="RibB"/>
    <property type="match status" value="1"/>
</dbReference>
<comment type="similarity">
    <text evidence="5">In the N-terminal section; belongs to the DHBP synthase family.</text>
</comment>
<keyword evidence="10 14" id="KW-0479">Metal-binding</keyword>
<dbReference type="InterPro" id="IPR017945">
    <property type="entry name" value="DHBP_synth_RibB-like_a/b_dom"/>
</dbReference>
<dbReference type="InterPro" id="IPR032677">
    <property type="entry name" value="GTP_cyclohydro_II"/>
</dbReference>
<evidence type="ECO:0000313" key="16">
    <source>
        <dbReference type="EMBL" id="MDM5147797.1"/>
    </source>
</evidence>
<keyword evidence="11 14" id="KW-0460">Magnesium</keyword>
<keyword evidence="17" id="KW-1185">Reference proteome</keyword>
<feature type="binding site" evidence="14">
    <location>
        <position position="142"/>
    </location>
    <ligand>
        <name>Mg(2+)</name>
        <dbReference type="ChEBI" id="CHEBI:18420"/>
        <label>2</label>
    </ligand>
</feature>
<evidence type="ECO:0000313" key="17">
    <source>
        <dbReference type="Proteomes" id="UP001168167"/>
    </source>
</evidence>
<feature type="site" description="Essential for catalytic activity" evidence="14">
    <location>
        <position position="125"/>
    </location>
</feature>
<feature type="binding site" evidence="14">
    <location>
        <begin position="139"/>
        <end position="143"/>
    </location>
    <ligand>
        <name>D-ribulose 5-phosphate</name>
        <dbReference type="ChEBI" id="CHEBI:58121"/>
    </ligand>
</feature>
<comment type="catalytic activity">
    <reaction evidence="1 14">
        <text>D-ribulose 5-phosphate = (2S)-2-hydroxy-3-oxobutyl phosphate + formate + H(+)</text>
        <dbReference type="Rhea" id="RHEA:18457"/>
        <dbReference type="ChEBI" id="CHEBI:15378"/>
        <dbReference type="ChEBI" id="CHEBI:15740"/>
        <dbReference type="ChEBI" id="CHEBI:58121"/>
        <dbReference type="ChEBI" id="CHEBI:58830"/>
        <dbReference type="EC" id="4.1.99.12"/>
    </reaction>
</comment>
<evidence type="ECO:0000256" key="13">
    <source>
        <dbReference type="ARBA" id="ARBA00023239"/>
    </source>
</evidence>
<evidence type="ECO:0000256" key="2">
    <source>
        <dbReference type="ARBA" id="ARBA00001936"/>
    </source>
</evidence>
<dbReference type="Gene3D" id="3.40.50.10990">
    <property type="entry name" value="GTP cyclohydrolase II"/>
    <property type="match status" value="1"/>
</dbReference>
<dbReference type="InterPro" id="IPR036144">
    <property type="entry name" value="RibA-like_sf"/>
</dbReference>
<feature type="binding site" evidence="14">
    <location>
        <position position="27"/>
    </location>
    <ligand>
        <name>Mg(2+)</name>
        <dbReference type="ChEBI" id="CHEBI:18420"/>
        <label>1</label>
    </ligand>
</feature>
<dbReference type="PIRSF" id="PIRSF001259">
    <property type="entry name" value="RibA"/>
    <property type="match status" value="1"/>
</dbReference>
<evidence type="ECO:0000259" key="15">
    <source>
        <dbReference type="Pfam" id="PF00925"/>
    </source>
</evidence>
<keyword evidence="13 14" id="KW-0456">Lyase</keyword>
<reference evidence="16" key="2">
    <citation type="journal article" date="2023" name="Microbiome">
        <title>Synthase-selected sorting approach identifies a beta-lactone synthase in a nudibranch symbiotic bacterium.</title>
        <authorList>
            <person name="Dzunkova M."/>
            <person name="La Clair J.J."/>
            <person name="Tyml T."/>
            <person name="Doud D."/>
            <person name="Schulz F."/>
            <person name="Piquer-Esteban S."/>
            <person name="Porcel Sanchis D."/>
            <person name="Osborn A."/>
            <person name="Robinson D."/>
            <person name="Louie K.B."/>
            <person name="Bowen B.P."/>
            <person name="Bowers R.M."/>
            <person name="Lee J."/>
            <person name="Arnau V."/>
            <person name="Diaz-Villanueva W."/>
            <person name="Stepanauskas R."/>
            <person name="Gosliner T."/>
            <person name="Date S.V."/>
            <person name="Northen T.R."/>
            <person name="Cheng J.F."/>
            <person name="Burkart M.D."/>
            <person name="Woyke T."/>
        </authorList>
    </citation>
    <scope>NUCLEOTIDE SEQUENCE</scope>
    <source>
        <strain evidence="16">Df01</strain>
    </source>
</reference>
<comment type="function">
    <text evidence="3 14">Catalyzes the conversion of D-ribulose 5-phosphate to formate and 3,4-dihydroxy-2-butanone 4-phosphate.</text>
</comment>
<dbReference type="EC" id="4.1.99.12" evidence="7 14"/>
<dbReference type="InterPro" id="IPR000422">
    <property type="entry name" value="DHBP_synthase_RibB"/>
</dbReference>
<evidence type="ECO:0000256" key="8">
    <source>
        <dbReference type="ARBA" id="ARBA00018836"/>
    </source>
</evidence>
<organism evidence="16 17">
    <name type="scientific">Candidatus Doriopsillibacter californiensis</name>
    <dbReference type="NCBI Taxonomy" id="2970740"/>
    <lineage>
        <taxon>Bacteria</taxon>
        <taxon>Pseudomonadati</taxon>
        <taxon>Pseudomonadota</taxon>
        <taxon>Gammaproteobacteria</taxon>
        <taxon>Candidatus Tethybacterales</taxon>
        <taxon>Candidatus Persebacteraceae</taxon>
        <taxon>Candidatus Doriopsillibacter</taxon>
    </lineage>
</organism>
<evidence type="ECO:0000256" key="12">
    <source>
        <dbReference type="ARBA" id="ARBA00023211"/>
    </source>
</evidence>
<evidence type="ECO:0000256" key="4">
    <source>
        <dbReference type="ARBA" id="ARBA00004904"/>
    </source>
</evidence>
<dbReference type="GO" id="GO:0008686">
    <property type="term" value="F:3,4-dihydroxy-2-butanone-4-phosphate synthase activity"/>
    <property type="evidence" value="ECO:0007669"/>
    <property type="project" value="UniProtKB-EC"/>
</dbReference>
<dbReference type="Pfam" id="PF00926">
    <property type="entry name" value="DHBP_synthase"/>
    <property type="match status" value="1"/>
</dbReference>
<dbReference type="EMBL" id="JANQAO010000003">
    <property type="protein sequence ID" value="MDM5147797.1"/>
    <property type="molecule type" value="Genomic_DNA"/>
</dbReference>
<evidence type="ECO:0000256" key="3">
    <source>
        <dbReference type="ARBA" id="ARBA00002284"/>
    </source>
</evidence>
<feature type="binding site" evidence="14">
    <location>
        <begin position="26"/>
        <end position="27"/>
    </location>
    <ligand>
        <name>D-ribulose 5-phosphate</name>
        <dbReference type="ChEBI" id="CHEBI:58121"/>
    </ligand>
</feature>
<evidence type="ECO:0000256" key="5">
    <source>
        <dbReference type="ARBA" id="ARBA00005520"/>
    </source>
</evidence>
<evidence type="ECO:0000256" key="9">
    <source>
        <dbReference type="ARBA" id="ARBA00022619"/>
    </source>
</evidence>
<feature type="site" description="Essential for catalytic activity" evidence="14">
    <location>
        <position position="163"/>
    </location>
</feature>
<dbReference type="Pfam" id="PF00925">
    <property type="entry name" value="GTP_cyclohydro2"/>
    <property type="match status" value="1"/>
</dbReference>
<comment type="similarity">
    <text evidence="6">In the C-terminal section; belongs to the GTP cyclohydrolase II family.</text>
</comment>
<keyword evidence="9 14" id="KW-0686">Riboflavin biosynthesis</keyword>
<feature type="binding site" evidence="14">
    <location>
        <position position="31"/>
    </location>
    <ligand>
        <name>D-ribulose 5-phosphate</name>
        <dbReference type="ChEBI" id="CHEBI:58121"/>
    </ligand>
</feature>
<evidence type="ECO:0000256" key="6">
    <source>
        <dbReference type="ARBA" id="ARBA00008976"/>
    </source>
</evidence>
<proteinExistence type="inferred from homology"/>
<gene>
    <name evidence="14 16" type="primary">ribB</name>
    <name evidence="16" type="ORF">NQX30_05375</name>
</gene>
<dbReference type="NCBIfam" id="TIGR00506">
    <property type="entry name" value="ribB"/>
    <property type="match status" value="1"/>
</dbReference>
<sequence length="363" mass="39034">MIAKIKDIVAELAAGRMIVLVDDEDRENEGDLLLPACFATPEAVNFMAIHARGLICLTLTDTQCERLRLPMMSSHNGASFGTNFTVSIEAAQGVTTGISAQDRARTILAAANPDAAANDIVMPGHVFPVRANPGGVLVRAGHTEAGCDLARMAGLFPATVICEIMNKDGSMARLDNLITFARTHKIKIGSIQSIIEHRLKNEVLVKREQALSVETAAGSFELLSFRDTVSGQLHLAFCRGSIVPDEPLLVRVLVEPTFLDGVLSTLPSRSWSVMETLRRIDKEGKGALVVLNATDSGNDKIVQQLTDFSAQPPIGIAGRLRTYGIGAQILRNIGAGQIRLLSGKMTLPNMAGFGLEIMEIIER</sequence>
<dbReference type="Proteomes" id="UP001168167">
    <property type="component" value="Unassembled WGS sequence"/>
</dbReference>
<comment type="similarity">
    <text evidence="14">Belongs to the DHBP synthase family.</text>
</comment>
<name>A0ABT7QM73_9GAMM</name>
<dbReference type="PANTHER" id="PTHR21327:SF34">
    <property type="entry name" value="3,4-DIHYDROXY-2-BUTANONE 4-PHOSPHATE SYNTHASE"/>
    <property type="match status" value="1"/>
</dbReference>
<accession>A0ABT7QM73</accession>
<feature type="domain" description="GTP cyclohydrolase II" evidence="15">
    <location>
        <begin position="210"/>
        <end position="361"/>
    </location>
</feature>
<dbReference type="Gene3D" id="3.90.870.10">
    <property type="entry name" value="DHBP synthase"/>
    <property type="match status" value="1"/>
</dbReference>
<evidence type="ECO:0000256" key="1">
    <source>
        <dbReference type="ARBA" id="ARBA00000141"/>
    </source>
</evidence>